<dbReference type="Proteomes" id="UP000607311">
    <property type="component" value="Unassembled WGS sequence"/>
</dbReference>
<dbReference type="CDD" id="cd06418">
    <property type="entry name" value="GH25_BacA-like"/>
    <property type="match status" value="1"/>
</dbReference>
<evidence type="ECO:0000256" key="1">
    <source>
        <dbReference type="SAM" id="MobiDB-lite"/>
    </source>
</evidence>
<dbReference type="InterPro" id="IPR015020">
    <property type="entry name" value="Rv2525c-like_Glyco_Hydro-like"/>
</dbReference>
<accession>A0A9W5XIL4</accession>
<comment type="caution">
    <text evidence="3">The sequence shown here is derived from an EMBL/GenBank/DDBJ whole genome shotgun (WGS) entry which is preliminary data.</text>
</comment>
<sequence length="781" mass="86051">MPPGKPLADSAAVTPKPAPPLARMQGDMRLLEANIRSTGLLAASVDEWVLRAQQWVNATYGNRAGYVPAPEDGRTGWPTMFALTRALQLELGITATSDSFGPTTLSRVGATTNGSPTNIIKIMQCGLYCKGYYGEDISGTWGEVTTESIHQLRRNMGFTDVNYHLSPKEFKALLTMDAYVVVENGSPAVRSVQQWMNRSFIDQSWFYIVPADGHPSRDVAKALIWALQIELNVAGANGNFGPGTRSALRARGAISVGQHDSGSSNFIRLFQAGMIFNRYPVSFDGVFSQSVSDQARLFQQFVALPVTGKGDFQTWCSLLVSTGDTDRRGNAVDCVTTITAARAQTLYDLGYRVIGRYLTNVPNTSLDKNIKPGELQTMFNAGLRCFPIYQTWGGEASYFSPQQGHLDASLCVQAASGYGFERGTIIYHAVDFDALNTDITDYVIPHFRAIQNTMELLGHPYRIGVYGARNVCSRLAALGLTTSSFVADLSTGFSGNLGFPLPYDWAFDQITTITVGSGAGQIEIDNNIYSGRDPGQSRVRDTSAKPDVRFDMSYRSALLTALRNYLNPLDTPKVGLIHSIEEALDKVLAHDELITNLSRGYNVRKALLQTNPFWEYWKQTLEESVADAAVRLWYVYRQQLEAWENSGHLGTPPTPMPERPDSSTGVSQIFAASAIRARNWAKGRGLVPGAAQDASDWHVMWDTWRSLNENDNYNISTVPLILFEGGHRRAGISGQRLTYTDQEIEQMLASYQGDGSNSVVYGRETMGVYRCFEATNALIRN</sequence>
<dbReference type="Gene3D" id="3.20.20.80">
    <property type="entry name" value="Glycosidases"/>
    <property type="match status" value="1"/>
</dbReference>
<gene>
    <name evidence="3" type="ORF">Vse01_16290</name>
</gene>
<dbReference type="InterPro" id="IPR017853">
    <property type="entry name" value="GH"/>
</dbReference>
<reference evidence="3" key="1">
    <citation type="submission" date="2021-01" db="EMBL/GenBank/DDBJ databases">
        <title>Whole genome shotgun sequence of Verrucosispora sediminis NBRC 107745.</title>
        <authorList>
            <person name="Komaki H."/>
            <person name="Tamura T."/>
        </authorList>
    </citation>
    <scope>NUCLEOTIDE SEQUENCE</scope>
    <source>
        <strain evidence="3">NBRC 107745</strain>
    </source>
</reference>
<feature type="domain" description="Rv2525c-like glycoside hydrolase-like" evidence="2">
    <location>
        <begin position="344"/>
        <end position="528"/>
    </location>
</feature>
<proteinExistence type="predicted"/>
<evidence type="ECO:0000313" key="4">
    <source>
        <dbReference type="Proteomes" id="UP000607311"/>
    </source>
</evidence>
<feature type="region of interest" description="Disordered" evidence="1">
    <location>
        <begin position="1"/>
        <end position="21"/>
    </location>
</feature>
<evidence type="ECO:0000259" key="2">
    <source>
        <dbReference type="Pfam" id="PF08924"/>
    </source>
</evidence>
<dbReference type="InterPro" id="IPR036365">
    <property type="entry name" value="PGBD-like_sf"/>
</dbReference>
<keyword evidence="4" id="KW-1185">Reference proteome</keyword>
<dbReference type="SUPFAM" id="SSF51445">
    <property type="entry name" value="(Trans)glycosidases"/>
    <property type="match status" value="1"/>
</dbReference>
<dbReference type="SUPFAM" id="SSF47090">
    <property type="entry name" value="PGBD-like"/>
    <property type="match status" value="1"/>
</dbReference>
<dbReference type="Pfam" id="PF08924">
    <property type="entry name" value="Rv2525c_GlyHyd-like"/>
    <property type="match status" value="1"/>
</dbReference>
<name>A0A9W5XIL4_9ACTN</name>
<organism evidence="3 4">
    <name type="scientific">Micromonospora sediminimaris</name>
    <dbReference type="NCBI Taxonomy" id="547162"/>
    <lineage>
        <taxon>Bacteria</taxon>
        <taxon>Bacillati</taxon>
        <taxon>Actinomycetota</taxon>
        <taxon>Actinomycetes</taxon>
        <taxon>Micromonosporales</taxon>
        <taxon>Micromonosporaceae</taxon>
        <taxon>Micromonospora</taxon>
    </lineage>
</organism>
<dbReference type="EMBL" id="BOPD01000009">
    <property type="protein sequence ID" value="GIJ32481.1"/>
    <property type="molecule type" value="Genomic_DNA"/>
</dbReference>
<evidence type="ECO:0000313" key="3">
    <source>
        <dbReference type="EMBL" id="GIJ32481.1"/>
    </source>
</evidence>
<dbReference type="AlphaFoldDB" id="A0A9W5XIL4"/>
<protein>
    <recommendedName>
        <fullName evidence="2">Rv2525c-like glycoside hydrolase-like domain-containing protein</fullName>
    </recommendedName>
</protein>